<reference evidence="3" key="1">
    <citation type="journal article" date="2019" name="Sci. Rep.">
        <title>Draft genome of Tanacetum cinerariifolium, the natural source of mosquito coil.</title>
        <authorList>
            <person name="Yamashiro T."/>
            <person name="Shiraishi A."/>
            <person name="Satake H."/>
            <person name="Nakayama K."/>
        </authorList>
    </citation>
    <scope>NUCLEOTIDE SEQUENCE</scope>
</reference>
<dbReference type="AlphaFoldDB" id="A0A6L2N0D7"/>
<feature type="domain" description="Reverse transcriptase/retrotransposon-derived protein RNase H-like" evidence="2">
    <location>
        <begin position="670"/>
        <end position="761"/>
    </location>
</feature>
<name>A0A6L2N0D7_TANCI</name>
<evidence type="ECO:0000259" key="2">
    <source>
        <dbReference type="Pfam" id="PF17919"/>
    </source>
</evidence>
<sequence length="843" mass="93450">MASSDFPTDILDESAGSSISLVILSDTKPAAAPAVIPVDVPVVLPDAPKVEAAAVALPAGVLDVVIHFTLETDLSEDPQSLDHAPVAPIISPFLSSDHSKPDSESPSSPSIPIPSTKDATTPVIPTPPIEATITPSVVPTSPIRDTPAPVTGTTPTPCLTGGCNRVTARKRVRGYKPIMTSIPQPEPSLSSSSISDSLVSLSEVSFDIADTPSGLLPHMRKQCSNYATPSLSTSAGKSQKRCWSSTTSVPAAAHPSRALSLERANLLPHYKRFWGSSAASSHEYNIKDSVEEDIEPVIEAYVGPAIEADVEPAIEVDAEVDVKADIEVYVEDSVRDTIEITIDVIVEPDTPSVILVTIVAEWLDEHEEKHWKLMWLNRNIRNIVEGGDENDNGNRGGNGNRNGNGGGNGKENGNNNDGSRNHGENAGGARQAACEYTYKEFLNASHSNLRGLKERLGWLGHYRKDCPKLKNQNHDNQAGNNRARGRAYAMGGGEANQDSNVVTDKLEEKRLEDVSIVRDFPEVFPEDLPGLPLTRQVEFDIDLVPDAEHVVRSPYRLTPSKMQERSIQLQELLDKGFITPSSSPWGAPVLFVKKKYRSFRMHIDYRSSVYSKIDLRSDYHQLRVREEDIPKTAFRNRYGHYKFQVMPFGLTNALSVFMDLMNWKSVKFDWGEKEEAAFQLLKQKLCSAPILTLPEGSENFVVYCDASHKGLGVVLMQREKLIAYASRQLKIHDKNYITHDLELGVVVFALKIWRHYFYDIKCAVFTDHKAEAMKEENVSEENLHGMNKEFETRVDGTLCIEKRSWVSSFGGLGDLIMNESHKSKYSIHPRSDKMYHALKKLYW</sequence>
<dbReference type="Pfam" id="PF17919">
    <property type="entry name" value="RT_RNaseH_2"/>
    <property type="match status" value="1"/>
</dbReference>
<feature type="compositionally biased region" description="Low complexity" evidence="1">
    <location>
        <begin position="146"/>
        <end position="156"/>
    </location>
</feature>
<organism evidence="3">
    <name type="scientific">Tanacetum cinerariifolium</name>
    <name type="common">Dalmatian daisy</name>
    <name type="synonym">Chrysanthemum cinerariifolium</name>
    <dbReference type="NCBI Taxonomy" id="118510"/>
    <lineage>
        <taxon>Eukaryota</taxon>
        <taxon>Viridiplantae</taxon>
        <taxon>Streptophyta</taxon>
        <taxon>Embryophyta</taxon>
        <taxon>Tracheophyta</taxon>
        <taxon>Spermatophyta</taxon>
        <taxon>Magnoliopsida</taxon>
        <taxon>eudicotyledons</taxon>
        <taxon>Gunneridae</taxon>
        <taxon>Pentapetalae</taxon>
        <taxon>asterids</taxon>
        <taxon>campanulids</taxon>
        <taxon>Asterales</taxon>
        <taxon>Asteraceae</taxon>
        <taxon>Asteroideae</taxon>
        <taxon>Anthemideae</taxon>
        <taxon>Anthemidinae</taxon>
        <taxon>Tanacetum</taxon>
    </lineage>
</organism>
<feature type="compositionally biased region" description="Low complexity" evidence="1">
    <location>
        <begin position="104"/>
        <end position="135"/>
    </location>
</feature>
<gene>
    <name evidence="3" type="ORF">Tci_050560</name>
</gene>
<protein>
    <submittedName>
        <fullName evidence="3">Transposon Ty3-G Gag-Pol polyprotein</fullName>
    </submittedName>
</protein>
<dbReference type="InterPro" id="IPR043128">
    <property type="entry name" value="Rev_trsase/Diguanyl_cyclase"/>
</dbReference>
<feature type="region of interest" description="Disordered" evidence="1">
    <location>
        <begin position="92"/>
        <end position="156"/>
    </location>
</feature>
<dbReference type="InterPro" id="IPR041577">
    <property type="entry name" value="RT_RNaseH_2"/>
</dbReference>
<dbReference type="PANTHER" id="PTHR24559:SF427">
    <property type="entry name" value="RNA-DIRECTED DNA POLYMERASE"/>
    <property type="match status" value="1"/>
</dbReference>
<feature type="region of interest" description="Disordered" evidence="1">
    <location>
        <begin position="387"/>
        <end position="428"/>
    </location>
</feature>
<dbReference type="CDD" id="cd01647">
    <property type="entry name" value="RT_LTR"/>
    <property type="match status" value="1"/>
</dbReference>
<comment type="caution">
    <text evidence="3">The sequence shown here is derived from an EMBL/GenBank/DDBJ whole genome shotgun (WGS) entry which is preliminary data.</text>
</comment>
<dbReference type="Gene3D" id="3.30.70.270">
    <property type="match status" value="1"/>
</dbReference>
<evidence type="ECO:0000313" key="3">
    <source>
        <dbReference type="EMBL" id="GEU78582.1"/>
    </source>
</evidence>
<dbReference type="InterPro" id="IPR043502">
    <property type="entry name" value="DNA/RNA_pol_sf"/>
</dbReference>
<proteinExistence type="predicted"/>
<dbReference type="Gene3D" id="3.10.10.10">
    <property type="entry name" value="HIV Type 1 Reverse Transcriptase, subunit A, domain 1"/>
    <property type="match status" value="1"/>
</dbReference>
<evidence type="ECO:0000256" key="1">
    <source>
        <dbReference type="SAM" id="MobiDB-lite"/>
    </source>
</evidence>
<dbReference type="SUPFAM" id="SSF56672">
    <property type="entry name" value="DNA/RNA polymerases"/>
    <property type="match status" value="1"/>
</dbReference>
<feature type="compositionally biased region" description="Gly residues" evidence="1">
    <location>
        <begin position="394"/>
        <end position="410"/>
    </location>
</feature>
<dbReference type="PANTHER" id="PTHR24559">
    <property type="entry name" value="TRANSPOSON TY3-I GAG-POL POLYPROTEIN"/>
    <property type="match status" value="1"/>
</dbReference>
<accession>A0A6L2N0D7</accession>
<dbReference type="EMBL" id="BKCJ010007703">
    <property type="protein sequence ID" value="GEU78582.1"/>
    <property type="molecule type" value="Genomic_DNA"/>
</dbReference>
<dbReference type="InterPro" id="IPR053134">
    <property type="entry name" value="RNA-dir_DNA_polymerase"/>
</dbReference>